<evidence type="ECO:0000313" key="2">
    <source>
        <dbReference type="Proteomes" id="UP000053558"/>
    </source>
</evidence>
<accession>A0A5M3MHI6</accession>
<evidence type="ECO:0000313" key="1">
    <source>
        <dbReference type="EMBL" id="EIW78244.1"/>
    </source>
</evidence>
<sequence length="521" mass="59565">MHRCLCIAEILSFICHQIRLDHGNATLAALAQTCTSLSDTALDELEFYANINSDDFLCCLHGDLVKFDPERSPTRRSVSFIDLLRPIRWSDLEVVRRHGKRVLCLTYDHTLTNHRIYLTQELLHVLANTSYRLFPSLRVLSWRFGPPLDEETLFVGNLLVPTLKDVSLSQFFELVPAIVPRLFQIAPSIQSLTLNPYDSAVFYDTFSSLGQCLMGRKSLKELYFDSDLRDIYSQLLSVVPSLPSLETLHLTSSECIERDEIFEPIEQEPSVFYPEAITPFFPALQTLFLGGPYLHILQTPNRFRSVTSVDVITGRPEYEPFIHGLTMSLPHDILTSLTIRNSIDWDPATDYACSSTVFRPLAVFKNLTHFVHASKWPIAWSDAGIDELSGFWPKLCSFSVDANPARTHFLCEGRLMNIRRLGILLTNCPLLEVVCVYLFAIELEEDKVEQIDQLPRHERLDQLNLFCSPIQPEADEVAKLLKHMLPRLKSLSHNDRKLATHPSRPLVMEQWREVAKRVTGK</sequence>
<dbReference type="Gene3D" id="3.80.10.10">
    <property type="entry name" value="Ribonuclease Inhibitor"/>
    <property type="match status" value="1"/>
</dbReference>
<proteinExistence type="predicted"/>
<dbReference type="InterPro" id="IPR032675">
    <property type="entry name" value="LRR_dom_sf"/>
</dbReference>
<dbReference type="KEGG" id="cput:CONPUDRAFT_145552"/>
<dbReference type="AlphaFoldDB" id="A0A5M3MHI6"/>
<reference evidence="2" key="1">
    <citation type="journal article" date="2012" name="Science">
        <title>The Paleozoic origin of enzymatic lignin decomposition reconstructed from 31 fungal genomes.</title>
        <authorList>
            <person name="Floudas D."/>
            <person name="Binder M."/>
            <person name="Riley R."/>
            <person name="Barry K."/>
            <person name="Blanchette R.A."/>
            <person name="Henrissat B."/>
            <person name="Martinez A.T."/>
            <person name="Otillar R."/>
            <person name="Spatafora J.W."/>
            <person name="Yadav J.S."/>
            <person name="Aerts A."/>
            <person name="Benoit I."/>
            <person name="Boyd A."/>
            <person name="Carlson A."/>
            <person name="Copeland A."/>
            <person name="Coutinho P.M."/>
            <person name="de Vries R.P."/>
            <person name="Ferreira P."/>
            <person name="Findley K."/>
            <person name="Foster B."/>
            <person name="Gaskell J."/>
            <person name="Glotzer D."/>
            <person name="Gorecki P."/>
            <person name="Heitman J."/>
            <person name="Hesse C."/>
            <person name="Hori C."/>
            <person name="Igarashi K."/>
            <person name="Jurgens J.A."/>
            <person name="Kallen N."/>
            <person name="Kersten P."/>
            <person name="Kohler A."/>
            <person name="Kuees U."/>
            <person name="Kumar T.K.A."/>
            <person name="Kuo A."/>
            <person name="LaButti K."/>
            <person name="Larrondo L.F."/>
            <person name="Lindquist E."/>
            <person name="Ling A."/>
            <person name="Lombard V."/>
            <person name="Lucas S."/>
            <person name="Lundell T."/>
            <person name="Martin R."/>
            <person name="McLaughlin D.J."/>
            <person name="Morgenstern I."/>
            <person name="Morin E."/>
            <person name="Murat C."/>
            <person name="Nagy L.G."/>
            <person name="Nolan M."/>
            <person name="Ohm R.A."/>
            <person name="Patyshakuliyeva A."/>
            <person name="Rokas A."/>
            <person name="Ruiz-Duenas F.J."/>
            <person name="Sabat G."/>
            <person name="Salamov A."/>
            <person name="Samejima M."/>
            <person name="Schmutz J."/>
            <person name="Slot J.C."/>
            <person name="St John F."/>
            <person name="Stenlid J."/>
            <person name="Sun H."/>
            <person name="Sun S."/>
            <person name="Syed K."/>
            <person name="Tsang A."/>
            <person name="Wiebenga A."/>
            <person name="Young D."/>
            <person name="Pisabarro A."/>
            <person name="Eastwood D.C."/>
            <person name="Martin F."/>
            <person name="Cullen D."/>
            <person name="Grigoriev I.V."/>
            <person name="Hibbett D.S."/>
        </authorList>
    </citation>
    <scope>NUCLEOTIDE SEQUENCE [LARGE SCALE GENOMIC DNA]</scope>
    <source>
        <strain evidence="2">RWD-64-598 SS2</strain>
    </source>
</reference>
<organism evidence="1 2">
    <name type="scientific">Coniophora puteana (strain RWD-64-598)</name>
    <name type="common">Brown rot fungus</name>
    <dbReference type="NCBI Taxonomy" id="741705"/>
    <lineage>
        <taxon>Eukaryota</taxon>
        <taxon>Fungi</taxon>
        <taxon>Dikarya</taxon>
        <taxon>Basidiomycota</taxon>
        <taxon>Agaricomycotina</taxon>
        <taxon>Agaricomycetes</taxon>
        <taxon>Agaricomycetidae</taxon>
        <taxon>Boletales</taxon>
        <taxon>Coniophorineae</taxon>
        <taxon>Coniophoraceae</taxon>
        <taxon>Coniophora</taxon>
    </lineage>
</organism>
<dbReference type="EMBL" id="JH711582">
    <property type="protein sequence ID" value="EIW78244.1"/>
    <property type="molecule type" value="Genomic_DNA"/>
</dbReference>
<dbReference type="RefSeq" id="XP_007771317.1">
    <property type="nucleotide sequence ID" value="XM_007773127.1"/>
</dbReference>
<dbReference type="SUPFAM" id="SSF52047">
    <property type="entry name" value="RNI-like"/>
    <property type="match status" value="1"/>
</dbReference>
<keyword evidence="2" id="KW-1185">Reference proteome</keyword>
<name>A0A5M3MHI6_CONPW</name>
<protein>
    <recommendedName>
        <fullName evidence="3">F-box domain-containing protein</fullName>
    </recommendedName>
</protein>
<gene>
    <name evidence="1" type="ORF">CONPUDRAFT_145552</name>
</gene>
<dbReference type="GeneID" id="19202077"/>
<evidence type="ECO:0008006" key="3">
    <source>
        <dbReference type="Google" id="ProtNLM"/>
    </source>
</evidence>
<dbReference type="Proteomes" id="UP000053558">
    <property type="component" value="Unassembled WGS sequence"/>
</dbReference>
<comment type="caution">
    <text evidence="1">The sequence shown here is derived from an EMBL/GenBank/DDBJ whole genome shotgun (WGS) entry which is preliminary data.</text>
</comment>